<proteinExistence type="predicted"/>
<dbReference type="GO" id="GO:0045039">
    <property type="term" value="P:protein insertion into mitochondrial inner membrane"/>
    <property type="evidence" value="ECO:0007669"/>
    <property type="project" value="TreeGrafter"/>
</dbReference>
<dbReference type="AlphaFoldDB" id="A0A1I7ZYR4"/>
<dbReference type="PANTHER" id="PTHR21435:SF1">
    <property type="entry name" value="MITOCHONDRIAL IMPORT INNER MEMBRANE TRANSLOCASE SUBUNIT TIM29"/>
    <property type="match status" value="1"/>
</dbReference>
<organism evidence="1 2">
    <name type="scientific">Steinernema glaseri</name>
    <dbReference type="NCBI Taxonomy" id="37863"/>
    <lineage>
        <taxon>Eukaryota</taxon>
        <taxon>Metazoa</taxon>
        <taxon>Ecdysozoa</taxon>
        <taxon>Nematoda</taxon>
        <taxon>Chromadorea</taxon>
        <taxon>Rhabditida</taxon>
        <taxon>Tylenchina</taxon>
        <taxon>Panagrolaimomorpha</taxon>
        <taxon>Strongyloidoidea</taxon>
        <taxon>Steinernematidae</taxon>
        <taxon>Steinernema</taxon>
    </lineage>
</organism>
<accession>A0A1I7ZYR4</accession>
<dbReference type="Pfam" id="PF10171">
    <property type="entry name" value="Tim29"/>
    <property type="match status" value="1"/>
</dbReference>
<reference evidence="2" key="1">
    <citation type="submission" date="2016-11" db="UniProtKB">
        <authorList>
            <consortium name="WormBaseParasite"/>
        </authorList>
    </citation>
    <scope>IDENTIFICATION</scope>
</reference>
<dbReference type="PANTHER" id="PTHR21435">
    <property type="entry name" value="MITOCHONDRIAL IMPORT INNER MEMBRANE TRANSLOCASE SUBUNIT TIM29"/>
    <property type="match status" value="1"/>
</dbReference>
<evidence type="ECO:0000313" key="2">
    <source>
        <dbReference type="WBParaSite" id="L893_g3093.t1"/>
    </source>
</evidence>
<dbReference type="Proteomes" id="UP000095287">
    <property type="component" value="Unplaced"/>
</dbReference>
<dbReference type="InterPro" id="IPR019322">
    <property type="entry name" value="TIMM29"/>
</dbReference>
<keyword evidence="1" id="KW-1185">Reference proteome</keyword>
<dbReference type="GO" id="GO:0042721">
    <property type="term" value="C:TIM22 mitochondrial import inner membrane insertion complex"/>
    <property type="evidence" value="ECO:0007669"/>
    <property type="project" value="InterPro"/>
</dbReference>
<dbReference type="WBParaSite" id="L893_g3093.t1">
    <property type="protein sequence ID" value="L893_g3093.t1"/>
    <property type="gene ID" value="L893_g3093"/>
</dbReference>
<protein>
    <submittedName>
        <fullName evidence="2">Mitofilin</fullName>
    </submittedName>
</protein>
<sequence>MTLLRRIGSKIGEFCRNVANDYATVARETVTGSKERPFRAALALSGLGGLGYAFFTNPTEEDLHNTMAEKRQQMVLVPNAIHNPVTNEELRRRTILLNQNRLDYYNCFFFSLLVEKEHDTKTRLYATQDSNLKKWIWQEVFDNIVDVGAFGTFYNLERSFIDFDINVTEFPAEEKTS</sequence>
<evidence type="ECO:0000313" key="1">
    <source>
        <dbReference type="Proteomes" id="UP000095287"/>
    </source>
</evidence>
<name>A0A1I7ZYR4_9BILA</name>